<feature type="domain" description="KaiC-like" evidence="3">
    <location>
        <begin position="293"/>
        <end position="448"/>
    </location>
</feature>
<reference evidence="4 5" key="1">
    <citation type="submission" date="2020-10" db="EMBL/GenBank/DDBJ databases">
        <title>Connecting structure to function with the recovery of over 1000 high-quality activated sludge metagenome-assembled genomes encoding full-length rRNA genes using long-read sequencing.</title>
        <authorList>
            <person name="Singleton C.M."/>
            <person name="Petriglieri F."/>
            <person name="Kristensen J.M."/>
            <person name="Kirkegaard R.H."/>
            <person name="Michaelsen T.Y."/>
            <person name="Andersen M.H."/>
            <person name="Karst S.M."/>
            <person name="Dueholm M.S."/>
            <person name="Nielsen P.H."/>
            <person name="Albertsen M."/>
        </authorList>
    </citation>
    <scope>NUCLEOTIDE SEQUENCE [LARGE SCALE GENOMIC DNA]</scope>
    <source>
        <strain evidence="4">Ribe_18-Q3-R11-54_MAXAC.273</strain>
    </source>
</reference>
<dbReference type="SUPFAM" id="SSF52540">
    <property type="entry name" value="P-loop containing nucleoside triphosphate hydrolases"/>
    <property type="match status" value="1"/>
</dbReference>
<dbReference type="AlphaFoldDB" id="A0A9D7SRQ4"/>
<keyword evidence="2" id="KW-0067">ATP-binding</keyword>
<feature type="domain" description="KaiC-like" evidence="3">
    <location>
        <begin position="10"/>
        <end position="242"/>
    </location>
</feature>
<sequence>MNHKEFYLTTGKKDFEDLFCPLGGIRVDPDEGTTILIEGSAGVGKTTLAIEMIKNAILNNKSKCLYYIFDQTSKEIRLLLENFSWDDNIKIAEYQWYDINNKKDNLEDDFIIIETRSLDQLQSQLSSIKEHSKRLVNCNNRIIVIDSIGVNSKLSQLDRETFSIMLNDFKDTKSIIFLIREKDKDISITQNEYLTNVVIDLQVQKADLIHNLQGGAYTTTIEIKKTRNQPSIRGPHECTIKSSKNNNFSDSKNTGFIVYPSLQSIAQINELSRIKDEKVDENVDRALFYLEPLDTHIGEDGQKGIPYGQTILLKGPPGNHKTDLSLKFLFGNWDNERDLKSINERTLFVSCRLDKAALKTNELFKGKKTFQKFFFENMVFFDARESYKTPEMIMSLIKEKVEENQKKPIKRAVIFGIGMLETLPMFRGSALNFLQVLLSYFKTAMITSIWVDWMLSHDRTDKGGPPLLQTEFASHLVAAELTVEYLQPNEENTTIDVIKEENPQAILKLTRKNYRSYKKDLGILRMVNNELNLTPQ</sequence>
<dbReference type="EMBL" id="JADKGY010000001">
    <property type="protein sequence ID" value="MBK9982080.1"/>
    <property type="molecule type" value="Genomic_DNA"/>
</dbReference>
<comment type="caution">
    <text evidence="4">The sequence shown here is derived from an EMBL/GenBank/DDBJ whole genome shotgun (WGS) entry which is preliminary data.</text>
</comment>
<evidence type="ECO:0000256" key="2">
    <source>
        <dbReference type="ARBA" id="ARBA00022840"/>
    </source>
</evidence>
<gene>
    <name evidence="4" type="ORF">IPP15_06565</name>
</gene>
<dbReference type="Gene3D" id="3.40.50.300">
    <property type="entry name" value="P-loop containing nucleotide triphosphate hydrolases"/>
    <property type="match status" value="2"/>
</dbReference>
<dbReference type="PANTHER" id="PTHR43637">
    <property type="entry name" value="UPF0273 PROTEIN TM_0370"/>
    <property type="match status" value="1"/>
</dbReference>
<evidence type="ECO:0000256" key="1">
    <source>
        <dbReference type="ARBA" id="ARBA00022741"/>
    </source>
</evidence>
<name>A0A9D7SRQ4_9BACT</name>
<protein>
    <recommendedName>
        <fullName evidence="3">KaiC-like domain-containing protein</fullName>
    </recommendedName>
</protein>
<dbReference type="Pfam" id="PF06745">
    <property type="entry name" value="ATPase"/>
    <property type="match status" value="2"/>
</dbReference>
<dbReference type="InterPro" id="IPR014774">
    <property type="entry name" value="KaiC-like_dom"/>
</dbReference>
<evidence type="ECO:0000313" key="4">
    <source>
        <dbReference type="EMBL" id="MBK9982080.1"/>
    </source>
</evidence>
<organism evidence="4 5">
    <name type="scientific">Candidatus Opimibacter skivensis</name>
    <dbReference type="NCBI Taxonomy" id="2982028"/>
    <lineage>
        <taxon>Bacteria</taxon>
        <taxon>Pseudomonadati</taxon>
        <taxon>Bacteroidota</taxon>
        <taxon>Saprospiria</taxon>
        <taxon>Saprospirales</taxon>
        <taxon>Saprospiraceae</taxon>
        <taxon>Candidatus Opimibacter</taxon>
    </lineage>
</organism>
<evidence type="ECO:0000259" key="3">
    <source>
        <dbReference type="Pfam" id="PF06745"/>
    </source>
</evidence>
<dbReference type="GO" id="GO:0005524">
    <property type="term" value="F:ATP binding"/>
    <property type="evidence" value="ECO:0007669"/>
    <property type="project" value="UniProtKB-KW"/>
</dbReference>
<accession>A0A9D7SRQ4</accession>
<dbReference type="Proteomes" id="UP000808337">
    <property type="component" value="Unassembled WGS sequence"/>
</dbReference>
<keyword evidence="1" id="KW-0547">Nucleotide-binding</keyword>
<proteinExistence type="predicted"/>
<evidence type="ECO:0000313" key="5">
    <source>
        <dbReference type="Proteomes" id="UP000808337"/>
    </source>
</evidence>
<dbReference type="InterPro" id="IPR027417">
    <property type="entry name" value="P-loop_NTPase"/>
</dbReference>